<sequence length="359" mass="40259">MPPQRQFSRVDTLDLKLQISKKLGRQKAEKYFFNLRRLLNLKLSKMEFDKFCFRIMGKENVGLHNLFIRSILSNACFSHGPPSRHATTGNSRSTITSNGQFSDILPASPRKGRSITSRDRRLNDRPSPLGPHGKMPSGNVMEFTNSCDVQRSREQQSAPELISIGSKALLEVVSVEDGEEVEQVRGSPSVQSRSPIRAPLGIVLNSGGLNRRALPSGYASIFHLAKSEVHECCRISSILPDMLSLRKRLERKLETEGLDLSVDYVNLLNHGLDVYLKKMIKPCLELARSRSGNNNFSGTRGNFQYGINGLWHGEDVRNSSQCYSASMTDFKVAMQSNPRLLGVCWPVQLEKICIYSSEE</sequence>
<dbReference type="GO" id="GO:0000124">
    <property type="term" value="C:SAGA complex"/>
    <property type="evidence" value="ECO:0007669"/>
    <property type="project" value="TreeGrafter"/>
</dbReference>
<dbReference type="InterPro" id="IPR024738">
    <property type="entry name" value="Hfi1/Tada1"/>
</dbReference>
<dbReference type="GO" id="GO:0006357">
    <property type="term" value="P:regulation of transcription by RNA polymerase II"/>
    <property type="evidence" value="ECO:0007669"/>
    <property type="project" value="TreeGrafter"/>
</dbReference>
<comment type="caution">
    <text evidence="2">The sequence shown here is derived from an EMBL/GenBank/DDBJ whole genome shotgun (WGS) entry which is preliminary data.</text>
</comment>
<protein>
    <recommendedName>
        <fullName evidence="4">Transcriptional regulator of RNA polII, SAGA, subunit</fullName>
    </recommendedName>
</protein>
<proteinExistence type="predicted"/>
<organism evidence="2 3">
    <name type="scientific">Dendrobium chrysotoxum</name>
    <name type="common">Orchid</name>
    <dbReference type="NCBI Taxonomy" id="161865"/>
    <lineage>
        <taxon>Eukaryota</taxon>
        <taxon>Viridiplantae</taxon>
        <taxon>Streptophyta</taxon>
        <taxon>Embryophyta</taxon>
        <taxon>Tracheophyta</taxon>
        <taxon>Spermatophyta</taxon>
        <taxon>Magnoliopsida</taxon>
        <taxon>Liliopsida</taxon>
        <taxon>Asparagales</taxon>
        <taxon>Orchidaceae</taxon>
        <taxon>Epidendroideae</taxon>
        <taxon>Malaxideae</taxon>
        <taxon>Dendrobiinae</taxon>
        <taxon>Dendrobium</taxon>
    </lineage>
</organism>
<gene>
    <name evidence="2" type="ORF">IEQ34_012001</name>
</gene>
<dbReference type="EMBL" id="JAGFBR010000011">
    <property type="protein sequence ID" value="KAH0459187.1"/>
    <property type="molecule type" value="Genomic_DNA"/>
</dbReference>
<feature type="region of interest" description="Disordered" evidence="1">
    <location>
        <begin position="80"/>
        <end position="139"/>
    </location>
</feature>
<dbReference type="GO" id="GO:0003713">
    <property type="term" value="F:transcription coactivator activity"/>
    <property type="evidence" value="ECO:0007669"/>
    <property type="project" value="TreeGrafter"/>
</dbReference>
<name>A0AAV7GSQ7_DENCH</name>
<feature type="compositionally biased region" description="Polar residues" evidence="1">
    <location>
        <begin position="85"/>
        <end position="101"/>
    </location>
</feature>
<dbReference type="Pfam" id="PF12767">
    <property type="entry name" value="SAGA-Tad1"/>
    <property type="match status" value="1"/>
</dbReference>
<evidence type="ECO:0000256" key="1">
    <source>
        <dbReference type="SAM" id="MobiDB-lite"/>
    </source>
</evidence>
<accession>A0AAV7GSQ7</accession>
<evidence type="ECO:0008006" key="4">
    <source>
        <dbReference type="Google" id="ProtNLM"/>
    </source>
</evidence>
<dbReference type="PANTHER" id="PTHR21277:SF44">
    <property type="entry name" value="TRANSCRIPTIONAL REGULATOR OF RNA POLII, SAGA, SUBUNIT"/>
    <property type="match status" value="1"/>
</dbReference>
<evidence type="ECO:0000313" key="2">
    <source>
        <dbReference type="EMBL" id="KAH0459187.1"/>
    </source>
</evidence>
<dbReference type="AlphaFoldDB" id="A0AAV7GSQ7"/>
<dbReference type="PANTHER" id="PTHR21277">
    <property type="entry name" value="TRANSCRIPTIONAL ADAPTER 1"/>
    <property type="match status" value="1"/>
</dbReference>
<dbReference type="Proteomes" id="UP000775213">
    <property type="component" value="Unassembled WGS sequence"/>
</dbReference>
<evidence type="ECO:0000313" key="3">
    <source>
        <dbReference type="Proteomes" id="UP000775213"/>
    </source>
</evidence>
<keyword evidence="3" id="KW-1185">Reference proteome</keyword>
<reference evidence="2 3" key="1">
    <citation type="journal article" date="2021" name="Hortic Res">
        <title>Chromosome-scale assembly of the Dendrobium chrysotoxum genome enhances the understanding of orchid evolution.</title>
        <authorList>
            <person name="Zhang Y."/>
            <person name="Zhang G.Q."/>
            <person name="Zhang D."/>
            <person name="Liu X.D."/>
            <person name="Xu X.Y."/>
            <person name="Sun W.H."/>
            <person name="Yu X."/>
            <person name="Zhu X."/>
            <person name="Wang Z.W."/>
            <person name="Zhao X."/>
            <person name="Zhong W.Y."/>
            <person name="Chen H."/>
            <person name="Yin W.L."/>
            <person name="Huang T."/>
            <person name="Niu S.C."/>
            <person name="Liu Z.J."/>
        </authorList>
    </citation>
    <scope>NUCLEOTIDE SEQUENCE [LARGE SCALE GENOMIC DNA]</scope>
    <source>
        <strain evidence="2">Lindl</strain>
    </source>
</reference>